<evidence type="ECO:0000256" key="2">
    <source>
        <dbReference type="ARBA" id="ARBA00022490"/>
    </source>
</evidence>
<dbReference type="Proteomes" id="UP000593573">
    <property type="component" value="Unassembled WGS sequence"/>
</dbReference>
<dbReference type="EMBL" id="JABFAB010000009">
    <property type="protein sequence ID" value="MBA0658090.1"/>
    <property type="molecule type" value="Genomic_DNA"/>
</dbReference>
<comment type="subcellular location">
    <subcellularLocation>
        <location evidence="1">Cytoplasm</location>
    </subcellularLocation>
</comment>
<evidence type="ECO:0000256" key="4">
    <source>
        <dbReference type="ARBA" id="ARBA00022759"/>
    </source>
</evidence>
<reference evidence="6 7" key="1">
    <citation type="journal article" date="2019" name="Genome Biol. Evol.">
        <title>Insights into the evolution of the New World diploid cottons (Gossypium, subgenus Houzingenia) based on genome sequencing.</title>
        <authorList>
            <person name="Grover C.E."/>
            <person name="Arick M.A. 2nd"/>
            <person name="Thrash A."/>
            <person name="Conover J.L."/>
            <person name="Sanders W.S."/>
            <person name="Peterson D.G."/>
            <person name="Frelichowski J.E."/>
            <person name="Scheffler J.A."/>
            <person name="Scheffler B.E."/>
            <person name="Wendel J.F."/>
        </authorList>
    </citation>
    <scope>NUCLEOTIDE SEQUENCE [LARGE SCALE GENOMIC DNA]</scope>
    <source>
        <strain evidence="6">57</strain>
        <tissue evidence="6">Leaf</tissue>
    </source>
</reference>
<dbReference type="PANTHER" id="PTHR28511:SF1">
    <property type="entry name" value="ENDONUCLEASE V"/>
    <property type="match status" value="1"/>
</dbReference>
<keyword evidence="2" id="KW-0963">Cytoplasm</keyword>
<dbReference type="GO" id="GO:0006281">
    <property type="term" value="P:DNA repair"/>
    <property type="evidence" value="ECO:0007669"/>
    <property type="project" value="InterPro"/>
</dbReference>
<keyword evidence="3" id="KW-0540">Nuclease</keyword>
<dbReference type="PANTHER" id="PTHR28511">
    <property type="entry name" value="ENDONUCLEASE V"/>
    <property type="match status" value="1"/>
</dbReference>
<dbReference type="InterPro" id="IPR007581">
    <property type="entry name" value="Endonuclease-V"/>
</dbReference>
<dbReference type="Pfam" id="PF04493">
    <property type="entry name" value="Endonuclease_5"/>
    <property type="match status" value="2"/>
</dbReference>
<proteinExistence type="predicted"/>
<dbReference type="AlphaFoldDB" id="A0A7J8V653"/>
<gene>
    <name evidence="6" type="ORF">Goklo_010327</name>
</gene>
<keyword evidence="5" id="KW-0378">Hydrolase</keyword>
<comment type="caution">
    <text evidence="6">The sequence shown here is derived from an EMBL/GenBank/DDBJ whole genome shotgun (WGS) entry which is preliminary data.</text>
</comment>
<evidence type="ECO:0008006" key="8">
    <source>
        <dbReference type="Google" id="ProtNLM"/>
    </source>
</evidence>
<dbReference type="GO" id="GO:0005730">
    <property type="term" value="C:nucleolus"/>
    <property type="evidence" value="ECO:0007669"/>
    <property type="project" value="TreeGrafter"/>
</dbReference>
<organism evidence="6 7">
    <name type="scientific">Gossypium klotzschianum</name>
    <dbReference type="NCBI Taxonomy" id="34286"/>
    <lineage>
        <taxon>Eukaryota</taxon>
        <taxon>Viridiplantae</taxon>
        <taxon>Streptophyta</taxon>
        <taxon>Embryophyta</taxon>
        <taxon>Tracheophyta</taxon>
        <taxon>Spermatophyta</taxon>
        <taxon>Magnoliopsida</taxon>
        <taxon>eudicotyledons</taxon>
        <taxon>Gunneridae</taxon>
        <taxon>Pentapetalae</taxon>
        <taxon>rosids</taxon>
        <taxon>malvids</taxon>
        <taxon>Malvales</taxon>
        <taxon>Malvaceae</taxon>
        <taxon>Malvoideae</taxon>
        <taxon>Gossypium</taxon>
    </lineage>
</organism>
<keyword evidence="4" id="KW-0255">Endonuclease</keyword>
<keyword evidence="7" id="KW-1185">Reference proteome</keyword>
<name>A0A7J8V653_9ROSI</name>
<dbReference type="GO" id="GO:0016891">
    <property type="term" value="F:RNA endonuclease activity producing 5'-phosphomonoesters, hydrolytic mechanism"/>
    <property type="evidence" value="ECO:0007669"/>
    <property type="project" value="TreeGrafter"/>
</dbReference>
<dbReference type="CDD" id="cd06559">
    <property type="entry name" value="Endonuclease_V"/>
    <property type="match status" value="1"/>
</dbReference>
<evidence type="ECO:0000256" key="1">
    <source>
        <dbReference type="ARBA" id="ARBA00004496"/>
    </source>
</evidence>
<evidence type="ECO:0000256" key="3">
    <source>
        <dbReference type="ARBA" id="ARBA00022722"/>
    </source>
</evidence>
<evidence type="ECO:0000313" key="6">
    <source>
        <dbReference type="EMBL" id="MBA0658090.1"/>
    </source>
</evidence>
<sequence>MEGINEKEEAQKGSSPAELGKWAEIQDTLKKRVITVDDFPWRLASPSESEPQQQQLKYVGGVDVSFSKEEPSMACGSLVVLDLLHDLRLVYQEYNCLSLDIPYVPGFLAFREAPILLHLLAKMKKDASPFYPQVLMVDGNGLLHPRGKSVFYSIKCPYQLSPSLYFEVFPWPGFGLASHLGVSANIPTIGVGKNLHHVDGLTQSGVRKLLEAEENKAKGIITLRGSSGFIWGVAMRSEQGSLKPVFVSVGHRVSLETAIEIVNMTCKFRVPEPIRQVSSVWCFLLMWKASRISTGGSTLSMSDDYSAVLAAFVRFSEQFQSLIHCYQVLDHDSNYTRLCTTLLILEWSVSSHSARIANNHFNSQHTSQSHHRMPEPLMVMLLHHSVQTFSGLFSLSMLERITLMKLKLTV</sequence>
<dbReference type="GO" id="GO:0003727">
    <property type="term" value="F:single-stranded RNA binding"/>
    <property type="evidence" value="ECO:0007669"/>
    <property type="project" value="TreeGrafter"/>
</dbReference>
<evidence type="ECO:0000313" key="7">
    <source>
        <dbReference type="Proteomes" id="UP000593573"/>
    </source>
</evidence>
<dbReference type="OrthoDB" id="20018at2759"/>
<dbReference type="GO" id="GO:0005737">
    <property type="term" value="C:cytoplasm"/>
    <property type="evidence" value="ECO:0007669"/>
    <property type="project" value="UniProtKB-SubCell"/>
</dbReference>
<evidence type="ECO:0000256" key="5">
    <source>
        <dbReference type="ARBA" id="ARBA00022801"/>
    </source>
</evidence>
<accession>A0A7J8V653</accession>
<dbReference type="Gene3D" id="3.30.2170.10">
    <property type="entry name" value="archaeoglobus fulgidus dsm 4304 superfamily"/>
    <property type="match status" value="1"/>
</dbReference>
<protein>
    <recommendedName>
        <fullName evidence="8">Endonuclease V</fullName>
    </recommendedName>
</protein>